<evidence type="ECO:0000256" key="2">
    <source>
        <dbReference type="HAMAP-Rule" id="MF_00518"/>
    </source>
</evidence>
<comment type="subunit">
    <text evidence="2">Homodimer.</text>
</comment>
<comment type="domain">
    <text evidence="2">A Gly-cisPro motif from one monomer fits into the active site of the other monomer to allow specific chiral rejection of L-amino acids.</text>
</comment>
<dbReference type="Proteomes" id="UP000581688">
    <property type="component" value="Unassembled WGS sequence"/>
</dbReference>
<comment type="similarity">
    <text evidence="1 2">Belongs to the DTD family.</text>
</comment>
<feature type="short sequence motif" description="Gly-cisPro motif, important for rejection of L-amino acids" evidence="2">
    <location>
        <begin position="137"/>
        <end position="138"/>
    </location>
</feature>
<dbReference type="CDD" id="cd00563">
    <property type="entry name" value="Dtyr_deacylase"/>
    <property type="match status" value="1"/>
</dbReference>
<sequence>MRAVIQKVSQASVVVNHSEVGKIQEGIVVLLGVTHDDDVEDAEYLVDKIVNLRIFEDEQGKMNLSLKDVKGSILSISQFTLYGDCRKGRRPNFMNAAKPEPANELYKTFNKLIANKGIPLETGIFGEMMSVSLTNNGPVTLMLDSADRKK</sequence>
<keyword evidence="2" id="KW-0963">Cytoplasm</keyword>
<dbReference type="EMBL" id="JACHGH010000001">
    <property type="protein sequence ID" value="MBB6451884.1"/>
    <property type="molecule type" value="Genomic_DNA"/>
</dbReference>
<dbReference type="GO" id="GO:0019478">
    <property type="term" value="P:D-amino acid catabolic process"/>
    <property type="evidence" value="ECO:0007669"/>
    <property type="project" value="UniProtKB-UniRule"/>
</dbReference>
<dbReference type="EC" id="3.1.1.-" evidence="2"/>
<dbReference type="GO" id="GO:0043908">
    <property type="term" value="F:Ser(Gly)-tRNA(Ala) hydrolase activity"/>
    <property type="evidence" value="ECO:0007669"/>
    <property type="project" value="UniProtKB-UniRule"/>
</dbReference>
<keyword evidence="4" id="KW-1185">Reference proteome</keyword>
<organism evidence="3 4">
    <name type="scientific">Salirhabdus euzebyi</name>
    <dbReference type="NCBI Taxonomy" id="394506"/>
    <lineage>
        <taxon>Bacteria</taxon>
        <taxon>Bacillati</taxon>
        <taxon>Bacillota</taxon>
        <taxon>Bacilli</taxon>
        <taxon>Bacillales</taxon>
        <taxon>Bacillaceae</taxon>
        <taxon>Salirhabdus</taxon>
    </lineage>
</organism>
<dbReference type="FunFam" id="3.50.80.10:FF:000001">
    <property type="entry name" value="D-aminoacyl-tRNA deacylase"/>
    <property type="match status" value="1"/>
</dbReference>
<dbReference type="GO" id="GO:0051500">
    <property type="term" value="F:D-tyrosyl-tRNA(Tyr) deacylase activity"/>
    <property type="evidence" value="ECO:0007669"/>
    <property type="project" value="TreeGrafter"/>
</dbReference>
<proteinExistence type="inferred from homology"/>
<dbReference type="Pfam" id="PF02580">
    <property type="entry name" value="Tyr_Deacylase"/>
    <property type="match status" value="1"/>
</dbReference>
<keyword evidence="2 3" id="KW-0378">Hydrolase</keyword>
<comment type="catalytic activity">
    <reaction evidence="2">
        <text>glycyl-tRNA(Ala) + H2O = tRNA(Ala) + glycine + H(+)</text>
        <dbReference type="Rhea" id="RHEA:53744"/>
        <dbReference type="Rhea" id="RHEA-COMP:9657"/>
        <dbReference type="Rhea" id="RHEA-COMP:13640"/>
        <dbReference type="ChEBI" id="CHEBI:15377"/>
        <dbReference type="ChEBI" id="CHEBI:15378"/>
        <dbReference type="ChEBI" id="CHEBI:57305"/>
        <dbReference type="ChEBI" id="CHEBI:78442"/>
        <dbReference type="ChEBI" id="CHEBI:78522"/>
    </reaction>
</comment>
<dbReference type="AlphaFoldDB" id="A0A841PVV0"/>
<accession>A0A841PVV0</accession>
<dbReference type="GO" id="GO:0106026">
    <property type="term" value="F:Gly-tRNA(Ala) deacylase activity"/>
    <property type="evidence" value="ECO:0007669"/>
    <property type="project" value="UniProtKB-UniRule"/>
</dbReference>
<dbReference type="PANTHER" id="PTHR10472">
    <property type="entry name" value="D-TYROSYL-TRNA TYR DEACYLASE"/>
    <property type="match status" value="1"/>
</dbReference>
<protein>
    <recommendedName>
        <fullName evidence="2">D-aminoacyl-tRNA deacylase</fullName>
        <shortName evidence="2">DTD</shortName>
        <ecNumber evidence="2">3.1.1.96</ecNumber>
    </recommendedName>
    <alternativeName>
        <fullName evidence="2">Gly-tRNA(Ala) deacylase</fullName>
        <ecNumber evidence="2">3.1.1.-</ecNumber>
    </alternativeName>
</protein>
<dbReference type="HAMAP" id="MF_00518">
    <property type="entry name" value="Deacylase_Dtd"/>
    <property type="match status" value="1"/>
</dbReference>
<dbReference type="SUPFAM" id="SSF69500">
    <property type="entry name" value="DTD-like"/>
    <property type="match status" value="1"/>
</dbReference>
<evidence type="ECO:0000256" key="1">
    <source>
        <dbReference type="ARBA" id="ARBA00009673"/>
    </source>
</evidence>
<dbReference type="GO" id="GO:0005737">
    <property type="term" value="C:cytoplasm"/>
    <property type="evidence" value="ECO:0007669"/>
    <property type="project" value="UniProtKB-SubCell"/>
</dbReference>
<dbReference type="InterPro" id="IPR003732">
    <property type="entry name" value="Daa-tRNA_deacyls_DTD"/>
</dbReference>
<comment type="subcellular location">
    <subcellularLocation>
        <location evidence="2">Cytoplasm</location>
    </subcellularLocation>
</comment>
<gene>
    <name evidence="2" type="primary">dtd</name>
    <name evidence="3" type="ORF">HNQ94_000305</name>
</gene>
<dbReference type="PANTHER" id="PTHR10472:SF5">
    <property type="entry name" value="D-AMINOACYL-TRNA DEACYLASE 1"/>
    <property type="match status" value="1"/>
</dbReference>
<evidence type="ECO:0000313" key="3">
    <source>
        <dbReference type="EMBL" id="MBB6451884.1"/>
    </source>
</evidence>
<keyword evidence="2" id="KW-0694">RNA-binding</keyword>
<evidence type="ECO:0000313" key="4">
    <source>
        <dbReference type="Proteomes" id="UP000581688"/>
    </source>
</evidence>
<dbReference type="RefSeq" id="WP_174494552.1">
    <property type="nucleotide sequence ID" value="NZ_CADDWK010000001.1"/>
</dbReference>
<dbReference type="InterPro" id="IPR023509">
    <property type="entry name" value="DTD-like_sf"/>
</dbReference>
<keyword evidence="2" id="KW-0820">tRNA-binding</keyword>
<comment type="caution">
    <text evidence="3">The sequence shown here is derived from an EMBL/GenBank/DDBJ whole genome shotgun (WGS) entry which is preliminary data.</text>
</comment>
<dbReference type="EC" id="3.1.1.96" evidence="2"/>
<dbReference type="Gene3D" id="3.50.80.10">
    <property type="entry name" value="D-tyrosyl-tRNA(Tyr) deacylase"/>
    <property type="match status" value="1"/>
</dbReference>
<dbReference type="GO" id="GO:0000049">
    <property type="term" value="F:tRNA binding"/>
    <property type="evidence" value="ECO:0007669"/>
    <property type="project" value="UniProtKB-UniRule"/>
</dbReference>
<comment type="function">
    <text evidence="2">An aminoacyl-tRNA editing enzyme that deacylates mischarged D-aminoacyl-tRNAs. Also deacylates mischarged glycyl-tRNA(Ala), protecting cells against glycine mischarging by AlaRS. Acts via tRNA-based rather than protein-based catalysis; rejects L-amino acids rather than detecting D-amino acids in the active site. By recycling D-aminoacyl-tRNA to D-amino acids and free tRNA molecules, this enzyme counteracts the toxicity associated with the formation of D-aminoacyl-tRNA entities in vivo and helps enforce protein L-homochirality.</text>
</comment>
<dbReference type="NCBIfam" id="TIGR00256">
    <property type="entry name" value="D-aminoacyl-tRNA deacylase"/>
    <property type="match status" value="1"/>
</dbReference>
<reference evidence="3 4" key="1">
    <citation type="submission" date="2020-08" db="EMBL/GenBank/DDBJ databases">
        <title>Genomic Encyclopedia of Type Strains, Phase IV (KMG-IV): sequencing the most valuable type-strain genomes for metagenomic binning, comparative biology and taxonomic classification.</title>
        <authorList>
            <person name="Goeker M."/>
        </authorList>
    </citation>
    <scope>NUCLEOTIDE SEQUENCE [LARGE SCALE GENOMIC DNA]</scope>
    <source>
        <strain evidence="3 4">DSM 19612</strain>
    </source>
</reference>
<comment type="catalytic activity">
    <reaction evidence="2">
        <text>a D-aminoacyl-tRNA + H2O = a tRNA + a D-alpha-amino acid + H(+)</text>
        <dbReference type="Rhea" id="RHEA:13953"/>
        <dbReference type="Rhea" id="RHEA-COMP:10123"/>
        <dbReference type="Rhea" id="RHEA-COMP:10124"/>
        <dbReference type="ChEBI" id="CHEBI:15377"/>
        <dbReference type="ChEBI" id="CHEBI:15378"/>
        <dbReference type="ChEBI" id="CHEBI:59871"/>
        <dbReference type="ChEBI" id="CHEBI:78442"/>
        <dbReference type="ChEBI" id="CHEBI:79333"/>
        <dbReference type="EC" id="3.1.1.96"/>
    </reaction>
</comment>
<name>A0A841PVV0_9BACI</name>